<organism evidence="1 2">
    <name type="scientific">Cannabis sativa</name>
    <name type="common">Hemp</name>
    <name type="synonym">Marijuana</name>
    <dbReference type="NCBI Taxonomy" id="3483"/>
    <lineage>
        <taxon>Eukaryota</taxon>
        <taxon>Viridiplantae</taxon>
        <taxon>Streptophyta</taxon>
        <taxon>Embryophyta</taxon>
        <taxon>Tracheophyta</taxon>
        <taxon>Spermatophyta</taxon>
        <taxon>Magnoliopsida</taxon>
        <taxon>eudicotyledons</taxon>
        <taxon>Gunneridae</taxon>
        <taxon>Pentapetalae</taxon>
        <taxon>rosids</taxon>
        <taxon>fabids</taxon>
        <taxon>Rosales</taxon>
        <taxon>Cannabaceae</taxon>
        <taxon>Cannabis</taxon>
    </lineage>
</organism>
<evidence type="ECO:0000313" key="1">
    <source>
        <dbReference type="EnsemblPlants" id="cds.evm.model.07.1446"/>
    </source>
</evidence>
<proteinExistence type="predicted"/>
<dbReference type="Proteomes" id="UP000596661">
    <property type="component" value="Chromosome 7"/>
</dbReference>
<protein>
    <submittedName>
        <fullName evidence="1">Uncharacterized protein</fullName>
    </submittedName>
</protein>
<reference evidence="1" key="1">
    <citation type="submission" date="2018-11" db="EMBL/GenBank/DDBJ databases">
        <authorList>
            <person name="Grassa J C."/>
        </authorList>
    </citation>
    <scope>NUCLEOTIDE SEQUENCE [LARGE SCALE GENOMIC DNA]</scope>
</reference>
<name>A0A803Q2N8_CANSA</name>
<sequence>MVVDDEEEDDGEALVFLLRKNSGFELGGDSKRTRVEAKEKLQQLAATMKQDLESSGRRGEKFHGNERPNRLGFDKFFIMASGDPTFMAKSLKSQVVVASLMAERCSSHVTKLAYEIKILKKKLKHHQYLQQQAKTDVEEAKVAIVKAESYIEELEEKNALM</sequence>
<dbReference type="Gramene" id="evm.model.07.1446">
    <property type="protein sequence ID" value="cds.evm.model.07.1446"/>
    <property type="gene ID" value="evm.TU.07.1446"/>
</dbReference>
<reference evidence="1" key="2">
    <citation type="submission" date="2021-03" db="UniProtKB">
        <authorList>
            <consortium name="EnsemblPlants"/>
        </authorList>
    </citation>
    <scope>IDENTIFICATION</scope>
</reference>
<evidence type="ECO:0000313" key="2">
    <source>
        <dbReference type="Proteomes" id="UP000596661"/>
    </source>
</evidence>
<dbReference type="AlphaFoldDB" id="A0A803Q2N8"/>
<dbReference type="EnsemblPlants" id="evm.model.07.1446">
    <property type="protein sequence ID" value="cds.evm.model.07.1446"/>
    <property type="gene ID" value="evm.TU.07.1446"/>
</dbReference>
<accession>A0A803Q2N8</accession>
<keyword evidence="2" id="KW-1185">Reference proteome</keyword>
<dbReference type="EMBL" id="UZAU01000666">
    <property type="status" value="NOT_ANNOTATED_CDS"/>
    <property type="molecule type" value="Genomic_DNA"/>
</dbReference>